<dbReference type="Proteomes" id="UP000789901">
    <property type="component" value="Unassembled WGS sequence"/>
</dbReference>
<comment type="caution">
    <text evidence="1">The sequence shown here is derived from an EMBL/GenBank/DDBJ whole genome shotgun (WGS) entry which is preliminary data.</text>
</comment>
<proteinExistence type="predicted"/>
<protein>
    <submittedName>
        <fullName evidence="1">24756_t:CDS:1</fullName>
    </submittedName>
</protein>
<keyword evidence="2" id="KW-1185">Reference proteome</keyword>
<organism evidence="1 2">
    <name type="scientific">Gigaspora margarita</name>
    <dbReference type="NCBI Taxonomy" id="4874"/>
    <lineage>
        <taxon>Eukaryota</taxon>
        <taxon>Fungi</taxon>
        <taxon>Fungi incertae sedis</taxon>
        <taxon>Mucoromycota</taxon>
        <taxon>Glomeromycotina</taxon>
        <taxon>Glomeromycetes</taxon>
        <taxon>Diversisporales</taxon>
        <taxon>Gigasporaceae</taxon>
        <taxon>Gigaspora</taxon>
    </lineage>
</organism>
<sequence>LLSDGDKNITNVTNIEQNENLNLFSIKFGSDAISKSDKNKVDEYLKLDQILATTNPLNW</sequence>
<reference evidence="1 2" key="1">
    <citation type="submission" date="2021-06" db="EMBL/GenBank/DDBJ databases">
        <authorList>
            <person name="Kallberg Y."/>
            <person name="Tangrot J."/>
            <person name="Rosling A."/>
        </authorList>
    </citation>
    <scope>NUCLEOTIDE SEQUENCE [LARGE SCALE GENOMIC DNA]</scope>
    <source>
        <strain evidence="1 2">120-4 pot B 10/14</strain>
    </source>
</reference>
<accession>A0ABN7X9Z4</accession>
<gene>
    <name evidence="1" type="ORF">GMARGA_LOCUS40311</name>
</gene>
<feature type="non-terminal residue" evidence="1">
    <location>
        <position position="1"/>
    </location>
</feature>
<evidence type="ECO:0000313" key="1">
    <source>
        <dbReference type="EMBL" id="CAG8850631.1"/>
    </source>
</evidence>
<evidence type="ECO:0000313" key="2">
    <source>
        <dbReference type="Proteomes" id="UP000789901"/>
    </source>
</evidence>
<name>A0ABN7X9Z4_GIGMA</name>
<dbReference type="EMBL" id="CAJVQB010102059">
    <property type="protein sequence ID" value="CAG8850631.1"/>
    <property type="molecule type" value="Genomic_DNA"/>
</dbReference>